<dbReference type="GO" id="GO:0043565">
    <property type="term" value="F:sequence-specific DNA binding"/>
    <property type="evidence" value="ECO:0007669"/>
    <property type="project" value="InterPro"/>
</dbReference>
<evidence type="ECO:0000256" key="3">
    <source>
        <dbReference type="ARBA" id="ARBA00023163"/>
    </source>
</evidence>
<dbReference type="PROSITE" id="PS00041">
    <property type="entry name" value="HTH_ARAC_FAMILY_1"/>
    <property type="match status" value="1"/>
</dbReference>
<evidence type="ECO:0000256" key="2">
    <source>
        <dbReference type="ARBA" id="ARBA00023125"/>
    </source>
</evidence>
<keyword evidence="2" id="KW-0238">DNA-binding</keyword>
<keyword evidence="3" id="KW-0804">Transcription</keyword>
<proteinExistence type="predicted"/>
<name>A0A098BTZ7_9NOCA</name>
<dbReference type="PANTHER" id="PTHR46796">
    <property type="entry name" value="HTH-TYPE TRANSCRIPTIONAL ACTIVATOR RHAS-RELATED"/>
    <property type="match status" value="1"/>
</dbReference>
<organism evidence="6 7">
    <name type="scientific">Rhodococcus ruber</name>
    <dbReference type="NCBI Taxonomy" id="1830"/>
    <lineage>
        <taxon>Bacteria</taxon>
        <taxon>Bacillati</taxon>
        <taxon>Actinomycetota</taxon>
        <taxon>Actinomycetes</taxon>
        <taxon>Mycobacteriales</taxon>
        <taxon>Nocardiaceae</taxon>
        <taxon>Rhodococcus</taxon>
    </lineage>
</organism>
<evidence type="ECO:0000313" key="6">
    <source>
        <dbReference type="EMBL" id="CDZ92188.1"/>
    </source>
</evidence>
<dbReference type="PROSITE" id="PS01124">
    <property type="entry name" value="HTH_ARAC_FAMILY_2"/>
    <property type="match status" value="1"/>
</dbReference>
<dbReference type="PRINTS" id="PR00032">
    <property type="entry name" value="HTHARAC"/>
</dbReference>
<dbReference type="eggNOG" id="COG2207">
    <property type="taxonomic scope" value="Bacteria"/>
</dbReference>
<evidence type="ECO:0000259" key="5">
    <source>
        <dbReference type="PROSITE" id="PS01124"/>
    </source>
</evidence>
<dbReference type="PANTHER" id="PTHR46796:SF6">
    <property type="entry name" value="ARAC SUBFAMILY"/>
    <property type="match status" value="1"/>
</dbReference>
<dbReference type="Gene3D" id="1.10.10.60">
    <property type="entry name" value="Homeodomain-like"/>
    <property type="match status" value="1"/>
</dbReference>
<evidence type="ECO:0000256" key="1">
    <source>
        <dbReference type="ARBA" id="ARBA00023015"/>
    </source>
</evidence>
<gene>
    <name evidence="6" type="primary">nphR</name>
    <name evidence="6" type="ORF">RHRU231_930067</name>
</gene>
<dbReference type="InterPro" id="IPR020449">
    <property type="entry name" value="Tscrpt_reg_AraC-type_HTH"/>
</dbReference>
<dbReference type="EMBL" id="CCSD01000109">
    <property type="protein sequence ID" value="CDZ92188.1"/>
    <property type="molecule type" value="Genomic_DNA"/>
</dbReference>
<feature type="domain" description="HTH araC/xylS-type" evidence="5">
    <location>
        <begin position="236"/>
        <end position="334"/>
    </location>
</feature>
<dbReference type="Pfam" id="PF14525">
    <property type="entry name" value="AraC_binding_2"/>
    <property type="match status" value="1"/>
</dbReference>
<keyword evidence="1" id="KW-0805">Transcription regulation</keyword>
<protein>
    <submittedName>
        <fullName evidence="6">Transcriptional activator NphR</fullName>
    </submittedName>
</protein>
<feature type="region of interest" description="Disordered" evidence="4">
    <location>
        <begin position="1"/>
        <end position="22"/>
    </location>
</feature>
<dbReference type="InterPro" id="IPR018060">
    <property type="entry name" value="HTH_AraC"/>
</dbReference>
<dbReference type="Pfam" id="PF12833">
    <property type="entry name" value="HTH_18"/>
    <property type="match status" value="1"/>
</dbReference>
<dbReference type="InterPro" id="IPR009057">
    <property type="entry name" value="Homeodomain-like_sf"/>
</dbReference>
<evidence type="ECO:0000256" key="4">
    <source>
        <dbReference type="SAM" id="MobiDB-lite"/>
    </source>
</evidence>
<accession>A0A098BTZ7</accession>
<dbReference type="SMART" id="SM00342">
    <property type="entry name" value="HTH_ARAC"/>
    <property type="match status" value="1"/>
</dbReference>
<dbReference type="GO" id="GO:0003700">
    <property type="term" value="F:DNA-binding transcription factor activity"/>
    <property type="evidence" value="ECO:0007669"/>
    <property type="project" value="InterPro"/>
</dbReference>
<sequence>MSRNMTDSAPKDDSPCTAEAGRPVALSVRELESAEGRARWADTLDRTYCEMDVDWSRSNDRFAADLVARPIGDVIVSVVRADPHTVVRTPAMIDSDPNDDFLLCLITQGSATLTQGPRTAILENGAFGVVDSSTPFVVDGTTEFEQIVLRAPRRQLTSRLPLDAVESVTGHGISGQTGIGRLVSRFLVDVAATETPLSGGTSDSVAAAALDLLVTAISDRVTPLNATKRAHADDLRKVQATMARYLHDPDHTLAEIGMELGMSLRYIHKLFSTAGTTPRTWLYEVRLGRARTMLLETDLTVTAISVHVGFRDVSHFSRAFRRRFGSSPAHFRLNPAVRG</sequence>
<dbReference type="InterPro" id="IPR035418">
    <property type="entry name" value="AraC-bd_2"/>
</dbReference>
<reference evidence="6 7" key="1">
    <citation type="journal article" date="2014" name="Genome Announc.">
        <title>Draft Genome Sequence of Propane- and Butane-Oxidizing Actinobacterium Rhodococcus ruber IEGM 231.</title>
        <authorList>
            <person name="Ivshina I.B."/>
            <person name="Kuyukina M.S."/>
            <person name="Krivoruchko A.V."/>
            <person name="Barbe V."/>
            <person name="Fischer C."/>
        </authorList>
    </citation>
    <scope>NUCLEOTIDE SEQUENCE [LARGE SCALE GENOMIC DNA]</scope>
</reference>
<dbReference type="SUPFAM" id="SSF46689">
    <property type="entry name" value="Homeodomain-like"/>
    <property type="match status" value="1"/>
</dbReference>
<dbReference type="InterPro" id="IPR050204">
    <property type="entry name" value="AraC_XylS_family_regulators"/>
</dbReference>
<dbReference type="AlphaFoldDB" id="A0A098BTZ7"/>
<dbReference type="InterPro" id="IPR018062">
    <property type="entry name" value="HTH_AraC-typ_CS"/>
</dbReference>
<evidence type="ECO:0000313" key="7">
    <source>
        <dbReference type="Proteomes" id="UP000042997"/>
    </source>
</evidence>
<dbReference type="Proteomes" id="UP000042997">
    <property type="component" value="Unassembled WGS sequence"/>
</dbReference>